<dbReference type="InterPro" id="IPR045055">
    <property type="entry name" value="DNA2/NAM7-like"/>
</dbReference>
<gene>
    <name evidence="3" type="ORF">CHS0354_015171</name>
</gene>
<dbReference type="InterPro" id="IPR047187">
    <property type="entry name" value="SF1_C_Upf1"/>
</dbReference>
<dbReference type="Proteomes" id="UP001195483">
    <property type="component" value="Unassembled WGS sequence"/>
</dbReference>
<dbReference type="PANTHER" id="PTHR10887">
    <property type="entry name" value="DNA2/NAM7 HELICASE FAMILY"/>
    <property type="match status" value="1"/>
</dbReference>
<dbReference type="InterPro" id="IPR041679">
    <property type="entry name" value="DNA2/NAM7-like_C"/>
</dbReference>
<reference evidence="3" key="1">
    <citation type="journal article" date="2021" name="Genome Biol. Evol.">
        <title>A High-Quality Reference Genome for a Parasitic Bivalve with Doubly Uniparental Inheritance (Bivalvia: Unionida).</title>
        <authorList>
            <person name="Smith C.H."/>
        </authorList>
    </citation>
    <scope>NUCLEOTIDE SEQUENCE</scope>
    <source>
        <strain evidence="3">CHS0354</strain>
    </source>
</reference>
<proteinExistence type="predicted"/>
<evidence type="ECO:0000313" key="3">
    <source>
        <dbReference type="EMBL" id="KAK3589667.1"/>
    </source>
</evidence>
<dbReference type="FunFam" id="3.40.50.300:FF:000742">
    <property type="entry name" value="NFX1-type zinc finger-containing protein 1"/>
    <property type="match status" value="1"/>
</dbReference>
<dbReference type="Pfam" id="PF13087">
    <property type="entry name" value="AAA_12"/>
    <property type="match status" value="1"/>
</dbReference>
<evidence type="ECO:0000259" key="2">
    <source>
        <dbReference type="Pfam" id="PF13087"/>
    </source>
</evidence>
<reference evidence="3" key="2">
    <citation type="journal article" date="2021" name="Genome Biol. Evol.">
        <title>Developing a high-quality reference genome for a parasitic bivalve with doubly uniparental inheritance (Bivalvia: Unionida).</title>
        <authorList>
            <person name="Smith C.H."/>
        </authorList>
    </citation>
    <scope>NUCLEOTIDE SEQUENCE</scope>
    <source>
        <strain evidence="3">CHS0354</strain>
        <tissue evidence="3">Mantle</tissue>
    </source>
</reference>
<dbReference type="Pfam" id="PF13086">
    <property type="entry name" value="AAA_11"/>
    <property type="match status" value="1"/>
</dbReference>
<dbReference type="GO" id="GO:0004386">
    <property type="term" value="F:helicase activity"/>
    <property type="evidence" value="ECO:0007669"/>
    <property type="project" value="InterPro"/>
</dbReference>
<dbReference type="AlphaFoldDB" id="A0AAE0VUI3"/>
<evidence type="ECO:0008006" key="5">
    <source>
        <dbReference type="Google" id="ProtNLM"/>
    </source>
</evidence>
<evidence type="ECO:0000259" key="1">
    <source>
        <dbReference type="Pfam" id="PF13086"/>
    </source>
</evidence>
<accession>A0AAE0VUI3</accession>
<dbReference type="Gene3D" id="3.40.50.300">
    <property type="entry name" value="P-loop containing nucleotide triphosphate hydrolases"/>
    <property type="match status" value="2"/>
</dbReference>
<feature type="domain" description="DNA2/NAM7 helicase helicase" evidence="1">
    <location>
        <begin position="35"/>
        <end position="128"/>
    </location>
</feature>
<sequence>MEQIQLDNVRNFWSLNYEDRWCLYRYWRQRYINELEDDFVRQAELCEDAMKMYKEAKIKEDGFILQQADIIGMTTTCAVRYQPVLQEIGPRIIIVEEAAEILESHVITTLSEHCQHLILIGDHEQLRPNPATYTLAKDYKLDISLFERMVNNGIQCDCLEEQHRMRPEISMLLQHIYRNLRDHESLAEYEHIRGVGSNIFFIDHTQEELPDADQKSHLNKHEARYVAALCKYLLRQGYSPNQITVLTTYYGQLFCLNNMMTTSDFNGVKVTVVDNYQGEEKDIILLSLVRSNREGRIGFLKISNRICVALSRAKKGFYVIGNFSFLARHSELWRNIVETLKTEKRLGEALTLHCQNHLNDGFKAVFAQDFKTFAPEGGCKKDCKTRCKFPMTRTLPICGHTVTLKCCDDIAGVKCPMPYKQRWSCGHVCQRSCGEMHTTTCLEVLEEILECGHKIHIQCYESKFKEICTEKCTLPLTCGHTRHKMCGKSMITINIARRQ</sequence>
<dbReference type="InterPro" id="IPR041677">
    <property type="entry name" value="DNA2/NAM7_AAA_11"/>
</dbReference>
<keyword evidence="4" id="KW-1185">Reference proteome</keyword>
<dbReference type="SUPFAM" id="SSF52540">
    <property type="entry name" value="P-loop containing nucleoside triphosphate hydrolases"/>
    <property type="match status" value="1"/>
</dbReference>
<feature type="domain" description="DNA2/NAM7 helicase-like C-terminal" evidence="2">
    <location>
        <begin position="141"/>
        <end position="322"/>
    </location>
</feature>
<dbReference type="GO" id="GO:0031048">
    <property type="term" value="P:regulatory ncRNA-mediated heterochromatin formation"/>
    <property type="evidence" value="ECO:0007669"/>
    <property type="project" value="TreeGrafter"/>
</dbReference>
<comment type="caution">
    <text evidence="3">The sequence shown here is derived from an EMBL/GenBank/DDBJ whole genome shotgun (WGS) entry which is preliminary data.</text>
</comment>
<name>A0AAE0VUI3_9BIVA</name>
<evidence type="ECO:0000313" key="4">
    <source>
        <dbReference type="Proteomes" id="UP001195483"/>
    </source>
</evidence>
<protein>
    <recommendedName>
        <fullName evidence="5">NFX1-type zinc finger-containing protein 1</fullName>
    </recommendedName>
</protein>
<dbReference type="PANTHER" id="PTHR10887:SF341">
    <property type="entry name" value="NFX1-TYPE ZINC FINGER-CONTAINING PROTEIN 1"/>
    <property type="match status" value="1"/>
</dbReference>
<reference evidence="3" key="3">
    <citation type="submission" date="2023-05" db="EMBL/GenBank/DDBJ databases">
        <authorList>
            <person name="Smith C.H."/>
        </authorList>
    </citation>
    <scope>NUCLEOTIDE SEQUENCE</scope>
    <source>
        <strain evidence="3">CHS0354</strain>
        <tissue evidence="3">Mantle</tissue>
    </source>
</reference>
<dbReference type="InterPro" id="IPR027417">
    <property type="entry name" value="P-loop_NTPase"/>
</dbReference>
<dbReference type="EMBL" id="JAEAOA010000943">
    <property type="protein sequence ID" value="KAK3589667.1"/>
    <property type="molecule type" value="Genomic_DNA"/>
</dbReference>
<organism evidence="3 4">
    <name type="scientific">Potamilus streckersoni</name>
    <dbReference type="NCBI Taxonomy" id="2493646"/>
    <lineage>
        <taxon>Eukaryota</taxon>
        <taxon>Metazoa</taxon>
        <taxon>Spiralia</taxon>
        <taxon>Lophotrochozoa</taxon>
        <taxon>Mollusca</taxon>
        <taxon>Bivalvia</taxon>
        <taxon>Autobranchia</taxon>
        <taxon>Heteroconchia</taxon>
        <taxon>Palaeoheterodonta</taxon>
        <taxon>Unionida</taxon>
        <taxon>Unionoidea</taxon>
        <taxon>Unionidae</taxon>
        <taxon>Ambleminae</taxon>
        <taxon>Lampsilini</taxon>
        <taxon>Potamilus</taxon>
    </lineage>
</organism>
<dbReference type="CDD" id="cd18808">
    <property type="entry name" value="SF1_C_Upf1"/>
    <property type="match status" value="1"/>
</dbReference>
<dbReference type="GO" id="GO:0031380">
    <property type="term" value="C:nuclear RNA-directed RNA polymerase complex"/>
    <property type="evidence" value="ECO:0007669"/>
    <property type="project" value="TreeGrafter"/>
</dbReference>